<protein>
    <recommendedName>
        <fullName evidence="9">Cytochrome P450</fullName>
    </recommendedName>
</protein>
<keyword evidence="5 6" id="KW-0408">Iron</keyword>
<dbReference type="Gene3D" id="1.10.630.10">
    <property type="entry name" value="Cytochrome P450"/>
    <property type="match status" value="1"/>
</dbReference>
<name>A0A9P8ICF8_9PEZI</name>
<evidence type="ECO:0000256" key="4">
    <source>
        <dbReference type="ARBA" id="ARBA00022723"/>
    </source>
</evidence>
<evidence type="ECO:0000256" key="2">
    <source>
        <dbReference type="ARBA" id="ARBA00010617"/>
    </source>
</evidence>
<feature type="binding site" description="axial binding residue" evidence="6">
    <location>
        <position position="409"/>
    </location>
    <ligand>
        <name>heme</name>
        <dbReference type="ChEBI" id="CHEBI:30413"/>
    </ligand>
    <ligandPart>
        <name>Fe</name>
        <dbReference type="ChEBI" id="CHEBI:18248"/>
    </ligandPart>
</feature>
<reference evidence="7" key="1">
    <citation type="submission" date="2021-03" db="EMBL/GenBank/DDBJ databases">
        <title>Comparative genomics and phylogenomic investigation of the class Geoglossomycetes provide insights into ecological specialization and systematics.</title>
        <authorList>
            <person name="Melie T."/>
            <person name="Pirro S."/>
            <person name="Miller A.N."/>
            <person name="Quandt A."/>
        </authorList>
    </citation>
    <scope>NUCLEOTIDE SEQUENCE</scope>
    <source>
        <strain evidence="7">GBOQ0MN5Z8</strain>
    </source>
</reference>
<dbReference type="OrthoDB" id="3366823at2759"/>
<evidence type="ECO:0000256" key="3">
    <source>
        <dbReference type="ARBA" id="ARBA00022617"/>
    </source>
</evidence>
<dbReference type="InterPro" id="IPR050529">
    <property type="entry name" value="CYP450_sterol_14alpha_dmase"/>
</dbReference>
<dbReference type="GO" id="GO:0020037">
    <property type="term" value="F:heme binding"/>
    <property type="evidence" value="ECO:0007669"/>
    <property type="project" value="InterPro"/>
</dbReference>
<evidence type="ECO:0000313" key="7">
    <source>
        <dbReference type="EMBL" id="KAH0545200.1"/>
    </source>
</evidence>
<keyword evidence="3 6" id="KW-0349">Heme</keyword>
<dbReference type="InterPro" id="IPR036396">
    <property type="entry name" value="Cyt_P450_sf"/>
</dbReference>
<evidence type="ECO:0000313" key="8">
    <source>
        <dbReference type="Proteomes" id="UP000698800"/>
    </source>
</evidence>
<dbReference type="GO" id="GO:0016705">
    <property type="term" value="F:oxidoreductase activity, acting on paired donors, with incorporation or reduction of molecular oxygen"/>
    <property type="evidence" value="ECO:0007669"/>
    <property type="project" value="InterPro"/>
</dbReference>
<evidence type="ECO:0008006" key="9">
    <source>
        <dbReference type="Google" id="ProtNLM"/>
    </source>
</evidence>
<proteinExistence type="inferred from homology"/>
<dbReference type="AlphaFoldDB" id="A0A9P8ICF8"/>
<organism evidence="7 8">
    <name type="scientific">Glutinoglossum americanum</name>
    <dbReference type="NCBI Taxonomy" id="1670608"/>
    <lineage>
        <taxon>Eukaryota</taxon>
        <taxon>Fungi</taxon>
        <taxon>Dikarya</taxon>
        <taxon>Ascomycota</taxon>
        <taxon>Pezizomycotina</taxon>
        <taxon>Geoglossomycetes</taxon>
        <taxon>Geoglossales</taxon>
        <taxon>Geoglossaceae</taxon>
        <taxon>Glutinoglossum</taxon>
    </lineage>
</organism>
<dbReference type="SUPFAM" id="SSF48264">
    <property type="entry name" value="Cytochrome P450"/>
    <property type="match status" value="1"/>
</dbReference>
<sequence>MCSPHGRLLRVRFGSLHVYLLTGTRNVQKFFRSSRSFNFENLVILVTQKILGLPRADAEKLSEDNSGRGATPFGEVGQRGRIWQKIVDISHANLHNKESLCNFSDRWISEFLTNIEAIGPRSREEWIEVPIYEFVRRPMLFASVVTIMGPRFLEECKTVEEDLWAFDRAFVTLLVGAPRFLCRQGWDARNRLLAAISRWLARAWDEFDWQDEKAKSLEWEENFGHKIVRERELALAAYGLSLDGRATFEFGLLWASVVNSVPATGWVLIQILRNPDLYHRVRAEIRAADMVTVDKSTKKTHVNLTKLDSLPLLLSVYLECLRLYMTIIITRTLRTDLEMDGYTLRAGNNIITPSCLAHYNETIWSTPEHPADAFWAERFLHKAGESEKKDPSKKDPGDFFPFGGGLNICPGRHRGKAEILSAVALLLVVFDFDFVHYVDSNGRPTSKGPEHFNIEEHEVRGVAQPDRDVVVRMRRAE</sequence>
<comment type="similarity">
    <text evidence="2">Belongs to the cytochrome P450 family.</text>
</comment>
<dbReference type="Pfam" id="PF00067">
    <property type="entry name" value="p450"/>
    <property type="match status" value="1"/>
</dbReference>
<dbReference type="PANTHER" id="PTHR24304">
    <property type="entry name" value="CYTOCHROME P450 FAMILY 7"/>
    <property type="match status" value="1"/>
</dbReference>
<comment type="cofactor">
    <cofactor evidence="1 6">
        <name>heme</name>
        <dbReference type="ChEBI" id="CHEBI:30413"/>
    </cofactor>
</comment>
<dbReference type="PRINTS" id="PR00465">
    <property type="entry name" value="EP450IV"/>
</dbReference>
<gene>
    <name evidence="7" type="ORF">FGG08_000654</name>
</gene>
<dbReference type="GO" id="GO:0008395">
    <property type="term" value="F:steroid hydroxylase activity"/>
    <property type="evidence" value="ECO:0007669"/>
    <property type="project" value="TreeGrafter"/>
</dbReference>
<evidence type="ECO:0000256" key="6">
    <source>
        <dbReference type="PIRSR" id="PIRSR602403-1"/>
    </source>
</evidence>
<keyword evidence="8" id="KW-1185">Reference proteome</keyword>
<dbReference type="InterPro" id="IPR002403">
    <property type="entry name" value="Cyt_P450_E_grp-IV"/>
</dbReference>
<dbReference type="Proteomes" id="UP000698800">
    <property type="component" value="Unassembled WGS sequence"/>
</dbReference>
<dbReference type="GO" id="GO:0005506">
    <property type="term" value="F:iron ion binding"/>
    <property type="evidence" value="ECO:0007669"/>
    <property type="project" value="InterPro"/>
</dbReference>
<dbReference type="PANTHER" id="PTHR24304:SF2">
    <property type="entry name" value="24-HYDROXYCHOLESTEROL 7-ALPHA-HYDROXYLASE"/>
    <property type="match status" value="1"/>
</dbReference>
<dbReference type="EMBL" id="JAGHQL010000008">
    <property type="protein sequence ID" value="KAH0545200.1"/>
    <property type="molecule type" value="Genomic_DNA"/>
</dbReference>
<dbReference type="CDD" id="cd11040">
    <property type="entry name" value="CYP7_CYP8-like"/>
    <property type="match status" value="1"/>
</dbReference>
<dbReference type="InterPro" id="IPR001128">
    <property type="entry name" value="Cyt_P450"/>
</dbReference>
<comment type="caution">
    <text evidence="7">The sequence shown here is derived from an EMBL/GenBank/DDBJ whole genome shotgun (WGS) entry which is preliminary data.</text>
</comment>
<evidence type="ECO:0000256" key="1">
    <source>
        <dbReference type="ARBA" id="ARBA00001971"/>
    </source>
</evidence>
<keyword evidence="4 6" id="KW-0479">Metal-binding</keyword>
<accession>A0A9P8ICF8</accession>
<evidence type="ECO:0000256" key="5">
    <source>
        <dbReference type="ARBA" id="ARBA00023004"/>
    </source>
</evidence>